<dbReference type="GO" id="GO:0003723">
    <property type="term" value="F:RNA binding"/>
    <property type="evidence" value="ECO:0007669"/>
    <property type="project" value="UniProtKB-KW"/>
</dbReference>
<accession>A0A841U5Q4</accession>
<name>A0A841U5Q4_9BACL</name>
<gene>
    <name evidence="7" type="ORF">H7B90_27410</name>
</gene>
<dbReference type="SMART" id="SM00829">
    <property type="entry name" value="PKS_ER"/>
    <property type="match status" value="1"/>
</dbReference>
<dbReference type="InterPro" id="IPR011032">
    <property type="entry name" value="GroES-like_sf"/>
</dbReference>
<dbReference type="Gene3D" id="3.40.50.720">
    <property type="entry name" value="NAD(P)-binding Rossmann-like Domain"/>
    <property type="match status" value="1"/>
</dbReference>
<keyword evidence="3" id="KW-0963">Cytoplasm</keyword>
<dbReference type="GO" id="GO:0008270">
    <property type="term" value="F:zinc ion binding"/>
    <property type="evidence" value="ECO:0007669"/>
    <property type="project" value="InterPro"/>
</dbReference>
<dbReference type="GO" id="GO:0016491">
    <property type="term" value="F:oxidoreductase activity"/>
    <property type="evidence" value="ECO:0007669"/>
    <property type="project" value="InterPro"/>
</dbReference>
<dbReference type="CDD" id="cd05289">
    <property type="entry name" value="MDR_like_2"/>
    <property type="match status" value="1"/>
</dbReference>
<evidence type="ECO:0000259" key="6">
    <source>
        <dbReference type="SMART" id="SM00829"/>
    </source>
</evidence>
<reference evidence="7 8" key="1">
    <citation type="submission" date="2020-08" db="EMBL/GenBank/DDBJ databases">
        <title>Cohnella phylogeny.</title>
        <authorList>
            <person name="Dunlap C."/>
        </authorList>
    </citation>
    <scope>NUCLEOTIDE SEQUENCE [LARGE SCALE GENOMIC DNA]</scope>
    <source>
        <strain evidence="7 8">DSM 25239</strain>
    </source>
</reference>
<evidence type="ECO:0000313" key="8">
    <source>
        <dbReference type="Proteomes" id="UP000553776"/>
    </source>
</evidence>
<dbReference type="PROSITE" id="PS01162">
    <property type="entry name" value="QOR_ZETA_CRYSTAL"/>
    <property type="match status" value="1"/>
</dbReference>
<dbReference type="InterPro" id="IPR002364">
    <property type="entry name" value="Quin_OxRdtase/zeta-crystal_CS"/>
</dbReference>
<evidence type="ECO:0000256" key="5">
    <source>
        <dbReference type="ARBA" id="ARBA00022884"/>
    </source>
</evidence>
<dbReference type="Proteomes" id="UP000553776">
    <property type="component" value="Unassembled WGS sequence"/>
</dbReference>
<dbReference type="InterPro" id="IPR051603">
    <property type="entry name" value="Zinc-ADH_QOR/CCCR"/>
</dbReference>
<comment type="subcellular location">
    <subcellularLocation>
        <location evidence="1">Cytoplasm</location>
    </subcellularLocation>
</comment>
<dbReference type="SUPFAM" id="SSF50129">
    <property type="entry name" value="GroES-like"/>
    <property type="match status" value="1"/>
</dbReference>
<organism evidence="7 8">
    <name type="scientific">Cohnella xylanilytica</name>
    <dbReference type="NCBI Taxonomy" id="557555"/>
    <lineage>
        <taxon>Bacteria</taxon>
        <taxon>Bacillati</taxon>
        <taxon>Bacillota</taxon>
        <taxon>Bacilli</taxon>
        <taxon>Bacillales</taxon>
        <taxon>Paenibacillaceae</taxon>
        <taxon>Cohnella</taxon>
    </lineage>
</organism>
<proteinExistence type="predicted"/>
<dbReference type="Pfam" id="PF08240">
    <property type="entry name" value="ADH_N"/>
    <property type="match status" value="1"/>
</dbReference>
<keyword evidence="5" id="KW-0694">RNA-binding</keyword>
<keyword evidence="4" id="KW-0521">NADP</keyword>
<dbReference type="InterPro" id="IPR013154">
    <property type="entry name" value="ADH-like_N"/>
</dbReference>
<dbReference type="Pfam" id="PF13602">
    <property type="entry name" value="ADH_zinc_N_2"/>
    <property type="match status" value="1"/>
</dbReference>
<dbReference type="GO" id="GO:0005737">
    <property type="term" value="C:cytoplasm"/>
    <property type="evidence" value="ECO:0007669"/>
    <property type="project" value="UniProtKB-SubCell"/>
</dbReference>
<dbReference type="EMBL" id="JACJVR010000112">
    <property type="protein sequence ID" value="MBB6695129.1"/>
    <property type="molecule type" value="Genomic_DNA"/>
</dbReference>
<keyword evidence="8" id="KW-1185">Reference proteome</keyword>
<evidence type="ECO:0000256" key="2">
    <source>
        <dbReference type="ARBA" id="ARBA00011881"/>
    </source>
</evidence>
<comment type="caution">
    <text evidence="7">The sequence shown here is derived from an EMBL/GenBank/DDBJ whole genome shotgun (WGS) entry which is preliminary data.</text>
</comment>
<dbReference type="PANTHER" id="PTHR44154">
    <property type="entry name" value="QUINONE OXIDOREDUCTASE"/>
    <property type="match status" value="1"/>
</dbReference>
<dbReference type="InterPro" id="IPR036291">
    <property type="entry name" value="NAD(P)-bd_dom_sf"/>
</dbReference>
<dbReference type="Gene3D" id="3.90.180.10">
    <property type="entry name" value="Medium-chain alcohol dehydrogenases, catalytic domain"/>
    <property type="match status" value="1"/>
</dbReference>
<dbReference type="AlphaFoldDB" id="A0A841U5Q4"/>
<evidence type="ECO:0000256" key="4">
    <source>
        <dbReference type="ARBA" id="ARBA00022857"/>
    </source>
</evidence>
<protein>
    <submittedName>
        <fullName evidence="7">NADP-dependent oxidoreductase</fullName>
    </submittedName>
</protein>
<evidence type="ECO:0000313" key="7">
    <source>
        <dbReference type="EMBL" id="MBB6695129.1"/>
    </source>
</evidence>
<dbReference type="PANTHER" id="PTHR44154:SF1">
    <property type="entry name" value="QUINONE OXIDOREDUCTASE"/>
    <property type="match status" value="1"/>
</dbReference>
<feature type="domain" description="Enoyl reductase (ER)" evidence="6">
    <location>
        <begin position="10"/>
        <end position="304"/>
    </location>
</feature>
<comment type="subunit">
    <text evidence="2">Homotetramer.</text>
</comment>
<evidence type="ECO:0000256" key="3">
    <source>
        <dbReference type="ARBA" id="ARBA00022490"/>
    </source>
</evidence>
<dbReference type="InterPro" id="IPR020843">
    <property type="entry name" value="ER"/>
</dbReference>
<evidence type="ECO:0000256" key="1">
    <source>
        <dbReference type="ARBA" id="ARBA00004496"/>
    </source>
</evidence>
<sequence>MMAIRYHERGGPEVLRYERVPRPSPAAGELLVRVRASSVNPGDWQIRSGLAGDRFALPYVPGWDISGVVEQAGEGAAGFREGEEVYGMTASGGGHAEYAVIPAAQAACKPKSLSHAEAAAVPMSAFTAWRALLEQGALRPGETVLVNGAAGGVGHFAVQIAKRAGAKVVAVASGRNEAWLRELGAVEFLDYTEVPVDRSPWRADLALDAVGGPDGDRLLAAVKPGGRLVPVAFGVYSPDKAAARSVAVGEVLMPPISTDALARLAAEFDAGRLRVVLDSVYPLRDAYLAHERSEGRRLRGKIVIEMETLA</sequence>
<dbReference type="SUPFAM" id="SSF51735">
    <property type="entry name" value="NAD(P)-binding Rossmann-fold domains"/>
    <property type="match status" value="1"/>
</dbReference>